<sequence>MVKLICLFMCVTLFLTTKDAHKLKEKYFGLVDDLKKSKNVSWTDLIHSFLEKEINKIYNTPEDIIGCVVYLLLLYAEHTNFVRPLELPDERYLPRAARWNIKEIFVEFMKEWRLPNTQ</sequence>
<gene>
    <name evidence="2" type="ORF">MKW98_031462</name>
</gene>
<feature type="chain" id="PRO_5041903088" evidence="1">
    <location>
        <begin position="21"/>
        <end position="118"/>
    </location>
</feature>
<reference evidence="2" key="1">
    <citation type="submission" date="2022-04" db="EMBL/GenBank/DDBJ databases">
        <title>A functionally conserved STORR gene fusion in Papaver species that diverged 16.8 million years ago.</title>
        <authorList>
            <person name="Catania T."/>
        </authorList>
    </citation>
    <scope>NUCLEOTIDE SEQUENCE</scope>
    <source>
        <strain evidence="2">S-188037</strain>
    </source>
</reference>
<keyword evidence="1" id="KW-0732">Signal</keyword>
<proteinExistence type="predicted"/>
<keyword evidence="3" id="KW-1185">Reference proteome</keyword>
<protein>
    <submittedName>
        <fullName evidence="2">Uncharacterized protein</fullName>
    </submittedName>
</protein>
<evidence type="ECO:0000313" key="2">
    <source>
        <dbReference type="EMBL" id="KAI3863870.1"/>
    </source>
</evidence>
<evidence type="ECO:0000313" key="3">
    <source>
        <dbReference type="Proteomes" id="UP001202328"/>
    </source>
</evidence>
<evidence type="ECO:0000256" key="1">
    <source>
        <dbReference type="SAM" id="SignalP"/>
    </source>
</evidence>
<dbReference type="AlphaFoldDB" id="A0AAD4X8G8"/>
<feature type="signal peptide" evidence="1">
    <location>
        <begin position="1"/>
        <end position="20"/>
    </location>
</feature>
<dbReference type="Proteomes" id="UP001202328">
    <property type="component" value="Unassembled WGS sequence"/>
</dbReference>
<comment type="caution">
    <text evidence="2">The sequence shown here is derived from an EMBL/GenBank/DDBJ whole genome shotgun (WGS) entry which is preliminary data.</text>
</comment>
<accession>A0AAD4X8G8</accession>
<dbReference type="EMBL" id="JAJJMB010014022">
    <property type="protein sequence ID" value="KAI3863870.1"/>
    <property type="molecule type" value="Genomic_DNA"/>
</dbReference>
<name>A0AAD4X8G8_9MAGN</name>
<organism evidence="2 3">
    <name type="scientific">Papaver atlanticum</name>
    <dbReference type="NCBI Taxonomy" id="357466"/>
    <lineage>
        <taxon>Eukaryota</taxon>
        <taxon>Viridiplantae</taxon>
        <taxon>Streptophyta</taxon>
        <taxon>Embryophyta</taxon>
        <taxon>Tracheophyta</taxon>
        <taxon>Spermatophyta</taxon>
        <taxon>Magnoliopsida</taxon>
        <taxon>Ranunculales</taxon>
        <taxon>Papaveraceae</taxon>
        <taxon>Papaveroideae</taxon>
        <taxon>Papaver</taxon>
    </lineage>
</organism>